<dbReference type="CDD" id="cd01647">
    <property type="entry name" value="RT_LTR"/>
    <property type="match status" value="1"/>
</dbReference>
<evidence type="ECO:0000259" key="8">
    <source>
        <dbReference type="Pfam" id="PF00078"/>
    </source>
</evidence>
<keyword evidence="2" id="KW-0808">Transferase</keyword>
<dbReference type="Gene3D" id="3.30.70.270">
    <property type="match status" value="1"/>
</dbReference>
<dbReference type="InterPro" id="IPR043502">
    <property type="entry name" value="DNA/RNA_pol_sf"/>
</dbReference>
<keyword evidence="7" id="KW-0695">RNA-directed DNA polymerase</keyword>
<dbReference type="Gene3D" id="3.10.10.10">
    <property type="entry name" value="HIV Type 1 Reverse Transcriptase, subunit A, domain 1"/>
    <property type="match status" value="1"/>
</dbReference>
<evidence type="ECO:0000256" key="4">
    <source>
        <dbReference type="ARBA" id="ARBA00022722"/>
    </source>
</evidence>
<dbReference type="FunFam" id="3.10.10.10:FF:000007">
    <property type="entry name" value="Retrovirus-related Pol polyprotein from transposon 17.6-like Protein"/>
    <property type="match status" value="1"/>
</dbReference>
<protein>
    <submittedName>
        <fullName evidence="9">Retrovirus-related Pol polyprotein from transposon 297</fullName>
    </submittedName>
</protein>
<dbReference type="AlphaFoldDB" id="A0A438FYG6"/>
<evidence type="ECO:0000256" key="6">
    <source>
        <dbReference type="ARBA" id="ARBA00022801"/>
    </source>
</evidence>
<evidence type="ECO:0000256" key="1">
    <source>
        <dbReference type="ARBA" id="ARBA00022670"/>
    </source>
</evidence>
<dbReference type="InterPro" id="IPR021109">
    <property type="entry name" value="Peptidase_aspartic_dom_sf"/>
</dbReference>
<keyword evidence="1" id="KW-0645">Protease</keyword>
<evidence type="ECO:0000313" key="10">
    <source>
        <dbReference type="Proteomes" id="UP000288805"/>
    </source>
</evidence>
<dbReference type="Proteomes" id="UP000288805">
    <property type="component" value="Unassembled WGS sequence"/>
</dbReference>
<dbReference type="EMBL" id="QGNW01000694">
    <property type="protein sequence ID" value="RVW65002.1"/>
    <property type="molecule type" value="Genomic_DNA"/>
</dbReference>
<dbReference type="InterPro" id="IPR053134">
    <property type="entry name" value="RNA-dir_DNA_polymerase"/>
</dbReference>
<evidence type="ECO:0000256" key="5">
    <source>
        <dbReference type="ARBA" id="ARBA00022759"/>
    </source>
</evidence>
<dbReference type="SUPFAM" id="SSF50630">
    <property type="entry name" value="Acid proteases"/>
    <property type="match status" value="1"/>
</dbReference>
<dbReference type="GO" id="GO:0004519">
    <property type="term" value="F:endonuclease activity"/>
    <property type="evidence" value="ECO:0007669"/>
    <property type="project" value="UniProtKB-KW"/>
</dbReference>
<dbReference type="CDD" id="cd00303">
    <property type="entry name" value="retropepsin_like"/>
    <property type="match status" value="1"/>
</dbReference>
<dbReference type="PANTHER" id="PTHR24559:SF434">
    <property type="entry name" value="RNA-DIRECTED DNA POLYMERASE HOMOLOG"/>
    <property type="match status" value="1"/>
</dbReference>
<keyword evidence="3" id="KW-0548">Nucleotidyltransferase</keyword>
<evidence type="ECO:0000256" key="2">
    <source>
        <dbReference type="ARBA" id="ARBA00022679"/>
    </source>
</evidence>
<dbReference type="SUPFAM" id="SSF56672">
    <property type="entry name" value="DNA/RNA polymerases"/>
    <property type="match status" value="1"/>
</dbReference>
<sequence length="518" mass="58866">MFMGGLKPEVADGIRMFKPQSVKEAISLAKMRDDQLARQRRFTQPSALQASVPVSNLNPPKGSTQVAIKRLSWDEMQKRRAQGLCFNCNERFTPGHKCQAPQLMLLEGCIQEDETPEEMGGVNTTREISEIEEDGNGKEPEITLHALTRWIVPRTMRIKAIIGAHEVVALIDSGSTHNFISDRVAETLCLPVKPTTPFTVRVANGERLSCKGKYEKLTVNLQGNEFHLDFFFCALKWFGYGARHSVLEGQQNNEELSSDMQALLEEYSDVFAASTSLPPVREIDHKIPLKDGTEAINVRPYRYAYFQKTEIENQDRFPIPTVDDMLDELHGAAFFTKLDLKAGYHQIQVSTPDIPKTAFRTHNGHYEYLVMPFGLCNAPSTFQAIMNSIFRPYLRKFILTSLNRYAFFSCCNAHFIILVMLSNAHNSKARDMKEATLGDFWNNGTYIALKCFTGLDFSQVFGALAKRKSFIYKHPKNSLEPSKYARVIRVMIIAMTFEHHLKKVDLKKKGDHEKKANH</sequence>
<keyword evidence="6" id="KW-0378">Hydrolase</keyword>
<dbReference type="PANTHER" id="PTHR24559">
    <property type="entry name" value="TRANSPOSON TY3-I GAG-POL POLYPROTEIN"/>
    <property type="match status" value="1"/>
</dbReference>
<dbReference type="GO" id="GO:0006508">
    <property type="term" value="P:proteolysis"/>
    <property type="evidence" value="ECO:0007669"/>
    <property type="project" value="UniProtKB-KW"/>
</dbReference>
<dbReference type="Gene3D" id="2.40.70.10">
    <property type="entry name" value="Acid Proteases"/>
    <property type="match status" value="1"/>
</dbReference>
<reference evidence="9 10" key="1">
    <citation type="journal article" date="2018" name="PLoS Genet.">
        <title>Population sequencing reveals clonal diversity and ancestral inbreeding in the grapevine cultivar Chardonnay.</title>
        <authorList>
            <person name="Roach M.J."/>
            <person name="Johnson D.L."/>
            <person name="Bohlmann J."/>
            <person name="van Vuuren H.J."/>
            <person name="Jones S.J."/>
            <person name="Pretorius I.S."/>
            <person name="Schmidt S.A."/>
            <person name="Borneman A.R."/>
        </authorList>
    </citation>
    <scope>NUCLEOTIDE SEQUENCE [LARGE SCALE GENOMIC DNA]</scope>
    <source>
        <strain evidence="10">cv. Chardonnay</strain>
        <tissue evidence="9">Leaf</tissue>
    </source>
</reference>
<evidence type="ECO:0000256" key="7">
    <source>
        <dbReference type="ARBA" id="ARBA00022918"/>
    </source>
</evidence>
<dbReference type="InterPro" id="IPR043128">
    <property type="entry name" value="Rev_trsase/Diguanyl_cyclase"/>
</dbReference>
<organism evidence="9 10">
    <name type="scientific">Vitis vinifera</name>
    <name type="common">Grape</name>
    <dbReference type="NCBI Taxonomy" id="29760"/>
    <lineage>
        <taxon>Eukaryota</taxon>
        <taxon>Viridiplantae</taxon>
        <taxon>Streptophyta</taxon>
        <taxon>Embryophyta</taxon>
        <taxon>Tracheophyta</taxon>
        <taxon>Spermatophyta</taxon>
        <taxon>Magnoliopsida</taxon>
        <taxon>eudicotyledons</taxon>
        <taxon>Gunneridae</taxon>
        <taxon>Pentapetalae</taxon>
        <taxon>rosids</taxon>
        <taxon>Vitales</taxon>
        <taxon>Vitaceae</taxon>
        <taxon>Viteae</taxon>
        <taxon>Vitis</taxon>
    </lineage>
</organism>
<evidence type="ECO:0000313" key="9">
    <source>
        <dbReference type="EMBL" id="RVW65002.1"/>
    </source>
</evidence>
<dbReference type="Pfam" id="PF00078">
    <property type="entry name" value="RVT_1"/>
    <property type="match status" value="1"/>
</dbReference>
<dbReference type="GO" id="GO:0003964">
    <property type="term" value="F:RNA-directed DNA polymerase activity"/>
    <property type="evidence" value="ECO:0007669"/>
    <property type="project" value="UniProtKB-KW"/>
</dbReference>
<dbReference type="GO" id="GO:0008233">
    <property type="term" value="F:peptidase activity"/>
    <property type="evidence" value="ECO:0007669"/>
    <property type="project" value="UniProtKB-KW"/>
</dbReference>
<name>A0A438FYG6_VITVI</name>
<evidence type="ECO:0000256" key="3">
    <source>
        <dbReference type="ARBA" id="ARBA00022695"/>
    </source>
</evidence>
<gene>
    <name evidence="9" type="primary">pol_1132</name>
    <name evidence="9" type="ORF">CK203_062573</name>
</gene>
<dbReference type="InterPro" id="IPR000477">
    <property type="entry name" value="RT_dom"/>
</dbReference>
<feature type="domain" description="Reverse transcriptase" evidence="8">
    <location>
        <begin position="311"/>
        <end position="405"/>
    </location>
</feature>
<keyword evidence="4" id="KW-0540">Nuclease</keyword>
<accession>A0A438FYG6</accession>
<proteinExistence type="predicted"/>
<keyword evidence="5" id="KW-0255">Endonuclease</keyword>
<dbReference type="Pfam" id="PF13975">
    <property type="entry name" value="gag-asp_proteas"/>
    <property type="match status" value="1"/>
</dbReference>
<comment type="caution">
    <text evidence="9">The sequence shown here is derived from an EMBL/GenBank/DDBJ whole genome shotgun (WGS) entry which is preliminary data.</text>
</comment>